<dbReference type="Pfam" id="PF13847">
    <property type="entry name" value="Methyltransf_31"/>
    <property type="match status" value="1"/>
</dbReference>
<evidence type="ECO:0000313" key="2">
    <source>
        <dbReference type="EMBL" id="KIF50582.1"/>
    </source>
</evidence>
<feature type="domain" description="Methyltransferase" evidence="1">
    <location>
        <begin position="50"/>
        <end position="143"/>
    </location>
</feature>
<dbReference type="EMBL" id="JPRD01000049">
    <property type="protein sequence ID" value="KIF50582.1"/>
    <property type="molecule type" value="Genomic_DNA"/>
</dbReference>
<dbReference type="CDD" id="cd02440">
    <property type="entry name" value="AdoMet_MTases"/>
    <property type="match status" value="1"/>
</dbReference>
<reference evidence="2 3" key="1">
    <citation type="submission" date="2014-07" db="EMBL/GenBank/DDBJ databases">
        <title>Unique and conserved regions in Vibrio harveyi and related species in comparison with the shrimp pathogen Vibrio harveyi CAIM 1792.</title>
        <authorList>
            <person name="Espinoza-Valles I."/>
            <person name="Vora G."/>
            <person name="Leekitcharoenphon P."/>
            <person name="Ussery D."/>
            <person name="Hoj L."/>
            <person name="Gomez-Gil B."/>
        </authorList>
    </citation>
    <scope>NUCLEOTIDE SEQUENCE [LARGE SCALE GENOMIC DNA]</scope>
    <source>
        <strain evidence="3">CAIM 1854 / LMG 25443</strain>
    </source>
</reference>
<accession>A0A0C1W292</accession>
<dbReference type="RefSeq" id="WP_020194127.1">
    <property type="nucleotide sequence ID" value="NZ_BAOH01000003.1"/>
</dbReference>
<dbReference type="InterPro" id="IPR025714">
    <property type="entry name" value="Methyltranfer_dom"/>
</dbReference>
<protein>
    <submittedName>
        <fullName evidence="2">SAM-dependent methlyltransferase</fullName>
    </submittedName>
</protein>
<dbReference type="PATRIC" id="fig|1229493.5.peg.4158"/>
<gene>
    <name evidence="2" type="ORF">H735_23765</name>
</gene>
<dbReference type="Proteomes" id="UP000031586">
    <property type="component" value="Unassembled WGS sequence"/>
</dbReference>
<evidence type="ECO:0000259" key="1">
    <source>
        <dbReference type="Pfam" id="PF13847"/>
    </source>
</evidence>
<evidence type="ECO:0000313" key="3">
    <source>
        <dbReference type="Proteomes" id="UP000031586"/>
    </source>
</evidence>
<comment type="caution">
    <text evidence="2">The sequence shown here is derived from an EMBL/GenBank/DDBJ whole genome shotgun (WGS) entry which is preliminary data.</text>
</comment>
<dbReference type="Gene3D" id="3.40.50.150">
    <property type="entry name" value="Vaccinia Virus protein VP39"/>
    <property type="match status" value="1"/>
</dbReference>
<organism evidence="2 3">
    <name type="scientific">Vibrio owensii CAIM 1854 = LMG 25443</name>
    <dbReference type="NCBI Taxonomy" id="1229493"/>
    <lineage>
        <taxon>Bacteria</taxon>
        <taxon>Pseudomonadati</taxon>
        <taxon>Pseudomonadota</taxon>
        <taxon>Gammaproteobacteria</taxon>
        <taxon>Vibrionales</taxon>
        <taxon>Vibrionaceae</taxon>
        <taxon>Vibrio</taxon>
    </lineage>
</organism>
<name>A0A0C1W292_9VIBR</name>
<dbReference type="InterPro" id="IPR029063">
    <property type="entry name" value="SAM-dependent_MTases_sf"/>
</dbReference>
<dbReference type="GO" id="GO:0016740">
    <property type="term" value="F:transferase activity"/>
    <property type="evidence" value="ECO:0007669"/>
    <property type="project" value="UniProtKB-KW"/>
</dbReference>
<dbReference type="AlphaFoldDB" id="A0A0C1W292"/>
<dbReference type="SUPFAM" id="SSF53335">
    <property type="entry name" value="S-adenosyl-L-methionine-dependent methyltransferases"/>
    <property type="match status" value="1"/>
</dbReference>
<keyword evidence="2" id="KW-0808">Transferase</keyword>
<sequence>MKWLDRLRIAHYHRKRHKQFGDDKARTLGWQDTFSQITRFEALCRDLELDGKSVLDIGCGYGDLLTFIEQKGSSPSLYVGIDQQKQFVAESRKRSFRTKTQFIRSDFSKLVLPKSDYVIASGSLNYQSANPNHTVEMIEKMYHAANIACTFNLLDEAKLPSMRLLESHNKEGVLRYCKLLSERSYLIEGYSDHDFTVVMPKLNK</sequence>
<proteinExistence type="predicted"/>